<protein>
    <submittedName>
        <fullName evidence="1">Uncharacterized protein</fullName>
    </submittedName>
</protein>
<dbReference type="SUPFAM" id="SSF53756">
    <property type="entry name" value="UDP-Glycosyltransferase/glycogen phosphorylase"/>
    <property type="match status" value="1"/>
</dbReference>
<keyword evidence="2" id="KW-1185">Reference proteome</keyword>
<dbReference type="AlphaFoldDB" id="A0A4R1LZ84"/>
<organism evidence="1 2">
    <name type="scientific">Albibacterium bauzanense</name>
    <dbReference type="NCBI Taxonomy" id="653929"/>
    <lineage>
        <taxon>Bacteria</taxon>
        <taxon>Pseudomonadati</taxon>
        <taxon>Bacteroidota</taxon>
        <taxon>Sphingobacteriia</taxon>
        <taxon>Sphingobacteriales</taxon>
        <taxon>Sphingobacteriaceae</taxon>
        <taxon>Albibacterium</taxon>
    </lineage>
</organism>
<sequence length="454" mass="53477">MTRKEVLLLLAYLEKTFPVWDWRYGSIEIWPLIKRDIFFIFFNQKEKKQSPTESKSSRTLIRIYNICNSLLYFLKIKFRKKGKVATFYCGSAAHRVDFQSNFINRYFFPYIQNLKETEYIQYEYGPVLKNKNYKNEKSIVYASELYTIFNLFRRFKSQPNLNLFKWDEFHSCILERSGLDLNTYYKRLPVRLESLMVYADISSFLIKKYQPKEVIGLCYYNNSMFAMHYMANKMGIENLDVQHGGQGSLHSMYTFTNLPKGGSNMIPKTFWCWDQVSANHILSWLGSQNYHHVEVNGNPWIEFQLKKFSSQDDLSKQKIILYTLQEKELEEYILQAIKLTPKEFVWWIRLHPRMLDAQAIIESQLENIGCKDKVEISKATNYPLPVLLEKSYVHLSKFSGSIIEAVLVNTPNIIIDEVGLEIYKDYVDNQDASVVLTKNADDLLKSILEIEGNI</sequence>
<gene>
    <name evidence="1" type="ORF">C8N28_0191</name>
</gene>
<accession>A0A4R1LZ84</accession>
<dbReference type="RefSeq" id="WP_132220639.1">
    <property type="nucleotide sequence ID" value="NZ_SMGO01000001.1"/>
</dbReference>
<dbReference type="OrthoDB" id="8704783at2"/>
<dbReference type="EMBL" id="SMGO01000001">
    <property type="protein sequence ID" value="TCK84896.1"/>
    <property type="molecule type" value="Genomic_DNA"/>
</dbReference>
<evidence type="ECO:0000313" key="2">
    <source>
        <dbReference type="Proteomes" id="UP000294616"/>
    </source>
</evidence>
<evidence type="ECO:0000313" key="1">
    <source>
        <dbReference type="EMBL" id="TCK84896.1"/>
    </source>
</evidence>
<proteinExistence type="predicted"/>
<name>A0A4R1LZ84_9SPHI</name>
<reference evidence="1 2" key="1">
    <citation type="submission" date="2019-03" db="EMBL/GenBank/DDBJ databases">
        <title>Genomic Encyclopedia of Archaeal and Bacterial Type Strains, Phase II (KMG-II): from individual species to whole genera.</title>
        <authorList>
            <person name="Goeker M."/>
        </authorList>
    </citation>
    <scope>NUCLEOTIDE SEQUENCE [LARGE SCALE GENOMIC DNA]</scope>
    <source>
        <strain evidence="1 2">DSM 22554</strain>
    </source>
</reference>
<dbReference type="Proteomes" id="UP000294616">
    <property type="component" value="Unassembled WGS sequence"/>
</dbReference>
<comment type="caution">
    <text evidence="1">The sequence shown here is derived from an EMBL/GenBank/DDBJ whole genome shotgun (WGS) entry which is preliminary data.</text>
</comment>